<comment type="caution">
    <text evidence="1">The sequence shown here is derived from an EMBL/GenBank/DDBJ whole genome shotgun (WGS) entry which is preliminary data.</text>
</comment>
<gene>
    <name evidence="1" type="ORF">N656DRAFT_849700</name>
</gene>
<evidence type="ECO:0000313" key="1">
    <source>
        <dbReference type="EMBL" id="KAK4107110.1"/>
    </source>
</evidence>
<keyword evidence="2" id="KW-1185">Reference proteome</keyword>
<reference evidence="1" key="1">
    <citation type="journal article" date="2023" name="Mol. Phylogenet. Evol.">
        <title>Genome-scale phylogeny and comparative genomics of the fungal order Sordariales.</title>
        <authorList>
            <person name="Hensen N."/>
            <person name="Bonometti L."/>
            <person name="Westerberg I."/>
            <person name="Brannstrom I.O."/>
            <person name="Guillou S."/>
            <person name="Cros-Aarteil S."/>
            <person name="Calhoun S."/>
            <person name="Haridas S."/>
            <person name="Kuo A."/>
            <person name="Mondo S."/>
            <person name="Pangilinan J."/>
            <person name="Riley R."/>
            <person name="LaButti K."/>
            <person name="Andreopoulos B."/>
            <person name="Lipzen A."/>
            <person name="Chen C."/>
            <person name="Yan M."/>
            <person name="Daum C."/>
            <person name="Ng V."/>
            <person name="Clum A."/>
            <person name="Steindorff A."/>
            <person name="Ohm R.A."/>
            <person name="Martin F."/>
            <person name="Silar P."/>
            <person name="Natvig D.O."/>
            <person name="Lalanne C."/>
            <person name="Gautier V."/>
            <person name="Ament-Velasquez S.L."/>
            <person name="Kruys A."/>
            <person name="Hutchinson M.I."/>
            <person name="Powell A.J."/>
            <person name="Barry K."/>
            <person name="Miller A.N."/>
            <person name="Grigoriev I.V."/>
            <person name="Debuchy R."/>
            <person name="Gladieux P."/>
            <person name="Hiltunen Thoren M."/>
            <person name="Johannesson H."/>
        </authorList>
    </citation>
    <scope>NUCLEOTIDE SEQUENCE</scope>
    <source>
        <strain evidence="1">CBS 508.74</strain>
    </source>
</reference>
<dbReference type="AlphaFoldDB" id="A0AAN6T6M8"/>
<dbReference type="EMBL" id="MU853382">
    <property type="protein sequence ID" value="KAK4107110.1"/>
    <property type="molecule type" value="Genomic_DNA"/>
</dbReference>
<dbReference type="GeneID" id="89943488"/>
<organism evidence="1 2">
    <name type="scientific">Canariomyces notabilis</name>
    <dbReference type="NCBI Taxonomy" id="2074819"/>
    <lineage>
        <taxon>Eukaryota</taxon>
        <taxon>Fungi</taxon>
        <taxon>Dikarya</taxon>
        <taxon>Ascomycota</taxon>
        <taxon>Pezizomycotina</taxon>
        <taxon>Sordariomycetes</taxon>
        <taxon>Sordariomycetidae</taxon>
        <taxon>Sordariales</taxon>
        <taxon>Chaetomiaceae</taxon>
        <taxon>Canariomyces</taxon>
    </lineage>
</organism>
<dbReference type="Proteomes" id="UP001302812">
    <property type="component" value="Unassembled WGS sequence"/>
</dbReference>
<dbReference type="RefSeq" id="XP_064664680.1">
    <property type="nucleotide sequence ID" value="XM_064819362.1"/>
</dbReference>
<evidence type="ECO:0000313" key="2">
    <source>
        <dbReference type="Proteomes" id="UP001302812"/>
    </source>
</evidence>
<sequence>MHLIRSTDNFRSRVERAAIRNEDLTLKLEGLRAVPFGTQRHLLRPEIAEVVKAYNTEEDKRMCIEQQAKFRRKILRLRRELGLIYLEGTLSADCGVYVVIVVPPPPEALSDGAAVAGSAPSGGGQEIGDHGSYEVVIQKSAGDDRAVTLHIGDILQLDEDERMKATGDGIALIVLKYDVVQEDHN</sequence>
<reference evidence="1" key="2">
    <citation type="submission" date="2023-05" db="EMBL/GenBank/DDBJ databases">
        <authorList>
            <consortium name="Lawrence Berkeley National Laboratory"/>
            <person name="Steindorff A."/>
            <person name="Hensen N."/>
            <person name="Bonometti L."/>
            <person name="Westerberg I."/>
            <person name="Brannstrom I.O."/>
            <person name="Guillou S."/>
            <person name="Cros-Aarteil S."/>
            <person name="Calhoun S."/>
            <person name="Haridas S."/>
            <person name="Kuo A."/>
            <person name="Mondo S."/>
            <person name="Pangilinan J."/>
            <person name="Riley R."/>
            <person name="Labutti K."/>
            <person name="Andreopoulos B."/>
            <person name="Lipzen A."/>
            <person name="Chen C."/>
            <person name="Yanf M."/>
            <person name="Daum C."/>
            <person name="Ng V."/>
            <person name="Clum A."/>
            <person name="Ohm R."/>
            <person name="Martin F."/>
            <person name="Silar P."/>
            <person name="Natvig D."/>
            <person name="Lalanne C."/>
            <person name="Gautier V."/>
            <person name="Ament-Velasquez S.L."/>
            <person name="Kruys A."/>
            <person name="Hutchinson M.I."/>
            <person name="Powell A.J."/>
            <person name="Barry K."/>
            <person name="Miller A.N."/>
            <person name="Grigoriev I.V."/>
            <person name="Debuchy R."/>
            <person name="Gladieux P."/>
            <person name="Thoren M.H."/>
            <person name="Johannesson H."/>
        </authorList>
    </citation>
    <scope>NUCLEOTIDE SEQUENCE</scope>
    <source>
        <strain evidence="1">CBS 508.74</strain>
    </source>
</reference>
<proteinExistence type="predicted"/>
<protein>
    <submittedName>
        <fullName evidence="1">Uncharacterized protein</fullName>
    </submittedName>
</protein>
<accession>A0AAN6T6M8</accession>
<name>A0AAN6T6M8_9PEZI</name>